<organism evidence="2 3">
    <name type="scientific">Paracraurococcus lichenis</name>
    <dbReference type="NCBI Taxonomy" id="3064888"/>
    <lineage>
        <taxon>Bacteria</taxon>
        <taxon>Pseudomonadati</taxon>
        <taxon>Pseudomonadota</taxon>
        <taxon>Alphaproteobacteria</taxon>
        <taxon>Acetobacterales</taxon>
        <taxon>Roseomonadaceae</taxon>
        <taxon>Paracraurococcus</taxon>
    </lineage>
</organism>
<reference evidence="2 3" key="1">
    <citation type="submission" date="2023-08" db="EMBL/GenBank/DDBJ databases">
        <title>The draft genome sequence of Paracraurococcus sp. LOR1-02.</title>
        <authorList>
            <person name="Kingkaew E."/>
            <person name="Tanasupawat S."/>
        </authorList>
    </citation>
    <scope>NUCLEOTIDE SEQUENCE [LARGE SCALE GENOMIC DNA]</scope>
    <source>
        <strain evidence="2 3">LOR1-02</strain>
    </source>
</reference>
<dbReference type="RefSeq" id="WP_305107128.1">
    <property type="nucleotide sequence ID" value="NZ_JAUTWS010000044.1"/>
</dbReference>
<dbReference type="InterPro" id="IPR011322">
    <property type="entry name" value="N-reg_PII-like_a/b"/>
</dbReference>
<evidence type="ECO:0000259" key="1">
    <source>
        <dbReference type="Pfam" id="PF09413"/>
    </source>
</evidence>
<dbReference type="InterPro" id="IPR018551">
    <property type="entry name" value="DUF2007"/>
</dbReference>
<dbReference type="Proteomes" id="UP001243009">
    <property type="component" value="Unassembled WGS sequence"/>
</dbReference>
<evidence type="ECO:0000313" key="2">
    <source>
        <dbReference type="EMBL" id="MDO9712273.1"/>
    </source>
</evidence>
<accession>A0ABT9E7U3</accession>
<proteinExistence type="predicted"/>
<comment type="caution">
    <text evidence="2">The sequence shown here is derived from an EMBL/GenBank/DDBJ whole genome shotgun (WGS) entry which is preliminary data.</text>
</comment>
<dbReference type="SUPFAM" id="SSF54913">
    <property type="entry name" value="GlnB-like"/>
    <property type="match status" value="1"/>
</dbReference>
<protein>
    <submittedName>
        <fullName evidence="2">DUF2007 domain-containing protein</fullName>
    </submittedName>
</protein>
<gene>
    <name evidence="2" type="ORF">Q7A36_28280</name>
</gene>
<sequence>MRVVAESTDPVRISFLLALLRDAGLPCIVLDAHISAVEGGIGAFPRRIAVAAEDLAQARRVLREAGEAEA</sequence>
<dbReference type="EMBL" id="JAUTWS010000044">
    <property type="protein sequence ID" value="MDO9712273.1"/>
    <property type="molecule type" value="Genomic_DNA"/>
</dbReference>
<dbReference type="Gene3D" id="3.30.70.790">
    <property type="entry name" value="UreE, C-terminal domain"/>
    <property type="match status" value="1"/>
</dbReference>
<feature type="domain" description="DUF2007" evidence="1">
    <location>
        <begin position="1"/>
        <end position="66"/>
    </location>
</feature>
<name>A0ABT9E7U3_9PROT</name>
<keyword evidence="3" id="KW-1185">Reference proteome</keyword>
<evidence type="ECO:0000313" key="3">
    <source>
        <dbReference type="Proteomes" id="UP001243009"/>
    </source>
</evidence>
<dbReference type="Pfam" id="PF09413">
    <property type="entry name" value="DUF2007"/>
    <property type="match status" value="1"/>
</dbReference>